<dbReference type="Proteomes" id="UP000059188">
    <property type="component" value="Unassembled WGS sequence"/>
</dbReference>
<evidence type="ECO:0000313" key="1">
    <source>
        <dbReference type="EMBL" id="CEL57989.1"/>
    </source>
</evidence>
<organism evidence="1 2">
    <name type="scientific">Thanatephorus cucumeris (strain AG1-IB / isolate 7/3/14)</name>
    <name type="common">Lettuce bottom rot fungus</name>
    <name type="synonym">Rhizoctonia solani</name>
    <dbReference type="NCBI Taxonomy" id="1108050"/>
    <lineage>
        <taxon>Eukaryota</taxon>
        <taxon>Fungi</taxon>
        <taxon>Dikarya</taxon>
        <taxon>Basidiomycota</taxon>
        <taxon>Agaricomycotina</taxon>
        <taxon>Agaricomycetes</taxon>
        <taxon>Cantharellales</taxon>
        <taxon>Ceratobasidiaceae</taxon>
        <taxon>Rhizoctonia</taxon>
        <taxon>Rhizoctonia solani AG-1</taxon>
    </lineage>
</organism>
<gene>
    <name evidence="1" type="ORF">RSOLAG1IB_02734</name>
</gene>
<dbReference type="AlphaFoldDB" id="A0A0B7FM43"/>
<dbReference type="EMBL" id="LN679102">
    <property type="protein sequence ID" value="CEL57989.1"/>
    <property type="molecule type" value="Genomic_DNA"/>
</dbReference>
<proteinExistence type="predicted"/>
<evidence type="ECO:0000313" key="2">
    <source>
        <dbReference type="Proteomes" id="UP000059188"/>
    </source>
</evidence>
<protein>
    <submittedName>
        <fullName evidence="1">Uncharacterized protein</fullName>
    </submittedName>
</protein>
<name>A0A0B7FM43_THACB</name>
<keyword evidence="2" id="KW-1185">Reference proteome</keyword>
<accession>A0A0B7FM43</accession>
<reference evidence="1 2" key="1">
    <citation type="submission" date="2014-11" db="EMBL/GenBank/DDBJ databases">
        <authorList>
            <person name="Wibberg Daniel"/>
        </authorList>
    </citation>
    <scope>NUCLEOTIDE SEQUENCE [LARGE SCALE GENOMIC DNA]</scope>
    <source>
        <strain evidence="1">Rhizoctonia solani AG1-IB 7/3/14</strain>
    </source>
</reference>
<sequence length="100" mass="10975">MASPTLTLPTDLLSRYVDAESVLSKPRATYRVQPSISPALGPQQHQGHEAYEMNASHNNTALQQASQTPAEVTVWSMNPRDEWIAIAASCGCMFMVLFNP</sequence>